<dbReference type="PANTHER" id="PTHR37310:SF1">
    <property type="entry name" value="CYTOPLASMIC PROTEIN"/>
    <property type="match status" value="1"/>
</dbReference>
<dbReference type="AlphaFoldDB" id="A0A9E3HAP4"/>
<organism evidence="1 2">
    <name type="scientific">Pelatocladus maniniholoensis HA4357-MV3</name>
    <dbReference type="NCBI Taxonomy" id="1117104"/>
    <lineage>
        <taxon>Bacteria</taxon>
        <taxon>Bacillati</taxon>
        <taxon>Cyanobacteriota</taxon>
        <taxon>Cyanophyceae</taxon>
        <taxon>Nostocales</taxon>
        <taxon>Nostocaceae</taxon>
        <taxon>Pelatocladus</taxon>
    </lineage>
</organism>
<dbReference type="InterPro" id="IPR005560">
    <property type="entry name" value="Csp_YhjQ"/>
</dbReference>
<dbReference type="InterPro" id="IPR044543">
    <property type="entry name" value="YHJQ-like"/>
</dbReference>
<reference evidence="1" key="2">
    <citation type="journal article" date="2022" name="Microbiol. Resour. Announc.">
        <title>Metagenome Sequencing to Explore Phylogenomics of Terrestrial Cyanobacteria.</title>
        <authorList>
            <person name="Ward R.D."/>
            <person name="Stajich J.E."/>
            <person name="Johansen J.R."/>
            <person name="Huntemann M."/>
            <person name="Clum A."/>
            <person name="Foster B."/>
            <person name="Foster B."/>
            <person name="Roux S."/>
            <person name="Palaniappan K."/>
            <person name="Varghese N."/>
            <person name="Mukherjee S."/>
            <person name="Reddy T.B.K."/>
            <person name="Daum C."/>
            <person name="Copeland A."/>
            <person name="Chen I.A."/>
            <person name="Ivanova N.N."/>
            <person name="Kyrpides N.C."/>
            <person name="Shapiro N."/>
            <person name="Eloe-Fadrosh E.A."/>
            <person name="Pietrasiak N."/>
        </authorList>
    </citation>
    <scope>NUCLEOTIDE SEQUENCE</scope>
    <source>
        <strain evidence="1">HA4357-MV3</strain>
    </source>
</reference>
<dbReference type="CDD" id="cd08026">
    <property type="entry name" value="DUF326"/>
    <property type="match status" value="1"/>
</dbReference>
<proteinExistence type="predicted"/>
<dbReference type="EMBL" id="JAHHHW010000115">
    <property type="protein sequence ID" value="MBW4433853.1"/>
    <property type="molecule type" value="Genomic_DNA"/>
</dbReference>
<dbReference type="PANTHER" id="PTHR37310">
    <property type="entry name" value="CYTOPLASMIC PROTEIN-RELATED"/>
    <property type="match status" value="1"/>
</dbReference>
<name>A0A9E3HAP4_9NOST</name>
<gene>
    <name evidence="1" type="ORF">KME28_19595</name>
</gene>
<dbReference type="Gene3D" id="1.20.1270.360">
    <property type="match status" value="1"/>
</dbReference>
<comment type="caution">
    <text evidence="1">The sequence shown here is derived from an EMBL/GenBank/DDBJ whole genome shotgun (WGS) entry which is preliminary data.</text>
</comment>
<evidence type="ECO:0000313" key="2">
    <source>
        <dbReference type="Proteomes" id="UP000813215"/>
    </source>
</evidence>
<protein>
    <submittedName>
        <fullName evidence="1">Four-helix bundle copper-binding protein</fullName>
    </submittedName>
</protein>
<evidence type="ECO:0000313" key="1">
    <source>
        <dbReference type="EMBL" id="MBW4433853.1"/>
    </source>
</evidence>
<dbReference type="Pfam" id="PF03860">
    <property type="entry name" value="Csp"/>
    <property type="match status" value="1"/>
</dbReference>
<accession>A0A9E3HAP4</accession>
<reference evidence="1" key="1">
    <citation type="submission" date="2021-05" db="EMBL/GenBank/DDBJ databases">
        <authorList>
            <person name="Pietrasiak N."/>
            <person name="Ward R."/>
            <person name="Stajich J.E."/>
            <person name="Kurbessoian T."/>
        </authorList>
    </citation>
    <scope>NUCLEOTIDE SEQUENCE</scope>
    <source>
        <strain evidence="1">HA4357-MV3</strain>
    </source>
</reference>
<sequence>MLLVHEEYQSSFDVAMYCAVECEHCAEACIGHAEMAQCARTCLDCAEICRTVAIYMVRGSRFIPHLVRACAEICEACAKECEKHDAEHCKKCAKACRQAVEEYRKIAAVGVA</sequence>
<dbReference type="Proteomes" id="UP000813215">
    <property type="component" value="Unassembled WGS sequence"/>
</dbReference>